<keyword evidence="2" id="KW-1185">Reference proteome</keyword>
<reference evidence="1 2" key="1">
    <citation type="submission" date="2023-07" db="EMBL/GenBank/DDBJ databases">
        <title>Sorghum-associated microbial communities from plants grown in Nebraska, USA.</title>
        <authorList>
            <person name="Schachtman D."/>
        </authorList>
    </citation>
    <scope>NUCLEOTIDE SEQUENCE [LARGE SCALE GENOMIC DNA]</scope>
    <source>
        <strain evidence="1 2">BE143</strain>
    </source>
</reference>
<proteinExistence type="predicted"/>
<dbReference type="EMBL" id="JAVDUG010000001">
    <property type="protein sequence ID" value="MDR6775961.1"/>
    <property type="molecule type" value="Genomic_DNA"/>
</dbReference>
<accession>A0ABU1Q8J8</accession>
<comment type="caution">
    <text evidence="1">The sequence shown here is derived from an EMBL/GenBank/DDBJ whole genome shotgun (WGS) entry which is preliminary data.</text>
</comment>
<evidence type="ECO:0000313" key="1">
    <source>
        <dbReference type="EMBL" id="MDR6775961.1"/>
    </source>
</evidence>
<evidence type="ECO:0000313" key="2">
    <source>
        <dbReference type="Proteomes" id="UP001266807"/>
    </source>
</evidence>
<protein>
    <submittedName>
        <fullName evidence="1">Uncharacterized protein</fullName>
    </submittedName>
</protein>
<name>A0ABU1Q8J8_9BACL</name>
<organism evidence="1 2">
    <name type="scientific">Paenibacillus peoriae</name>
    <dbReference type="NCBI Taxonomy" id="59893"/>
    <lineage>
        <taxon>Bacteria</taxon>
        <taxon>Bacillati</taxon>
        <taxon>Bacillota</taxon>
        <taxon>Bacilli</taxon>
        <taxon>Bacillales</taxon>
        <taxon>Paenibacillaceae</taxon>
        <taxon>Paenibacillus</taxon>
    </lineage>
</organism>
<dbReference type="Proteomes" id="UP001266807">
    <property type="component" value="Unassembled WGS sequence"/>
</dbReference>
<gene>
    <name evidence="1" type="ORF">J2W98_000208</name>
</gene>
<sequence>MQLCMRATRRQSITLLSQSSSLLFSLKHYYSLTIDNEEVVQLLIDCINTHF</sequence>